<dbReference type="SUPFAM" id="SSF52058">
    <property type="entry name" value="L domain-like"/>
    <property type="match status" value="1"/>
</dbReference>
<keyword evidence="2" id="KW-0677">Repeat</keyword>
<dbReference type="PANTHER" id="PTHR47566">
    <property type="match status" value="1"/>
</dbReference>
<feature type="compositionally biased region" description="Basic and acidic residues" evidence="3">
    <location>
        <begin position="379"/>
        <end position="394"/>
    </location>
</feature>
<reference evidence="5" key="1">
    <citation type="submission" date="2023-07" db="EMBL/GenBank/DDBJ databases">
        <title>A draft genome of Kazachstania heterogenica Y-27499.</title>
        <authorList>
            <person name="Donic C."/>
            <person name="Kralova J.S."/>
            <person name="Fidel L."/>
            <person name="Ben-Dor S."/>
            <person name="Jung S."/>
        </authorList>
    </citation>
    <scope>NUCLEOTIDE SEQUENCE [LARGE SCALE GENOMIC DNA]</scope>
    <source>
        <strain evidence="5">Y27499</strain>
    </source>
</reference>
<dbReference type="GO" id="GO:0035591">
    <property type="term" value="F:signaling adaptor activity"/>
    <property type="evidence" value="ECO:0007669"/>
    <property type="project" value="TreeGrafter"/>
</dbReference>
<protein>
    <recommendedName>
        <fullName evidence="6">L domain-like protein</fullName>
    </recommendedName>
</protein>
<accession>A0AAN7W5Z2</accession>
<dbReference type="InterPro" id="IPR052574">
    <property type="entry name" value="CDIRP"/>
</dbReference>
<sequence>MARKVYEEFVDYSNNNSDVSNVENPVVSSKWNDNHNNFNKQLSNYDTLNSNSEFDDSMSSNLRGVNRYFNRHSNNNNNNNNNSGDDIDENSHFFLNDNHNQMNYSHDGKSTNLSYSSFFSDRQLQSPMRNSKFYTDNNNTYSQSDQSLDLLNENEEQDSGSNSSVTIHSSTRLSHDPFDTVQQRHKSSNRTTMDDPEFLSYLRKGQRRDNLKHGNPNLTRNSLNDLIVKGIGELSGEVYNTFKNKKTKNSNNNNSNNNNSNNNNNNNNNSSSSNNYSNNDNGSNYNINTINSSEEEEQSEDLETSNEVLRDANNVFDDMISQNKNKMTLITPLVAGLNFENNLGKWVRDIDQTNSQDISANHTVADISSSTATTTATHPSERKLSKIHLFKDLRTSNNHRSHSSDNNDNVNNTNTNYSKNKNKNKNKNNDIDDDDSRQVKNTKRNGQNSILEDTPLPFRIKTGFQDLESSIETLEAHKMQLIRKLTPLLIDRDWETVTELDAKGQDLKDITSLALCLPSLIKCDLSNNNIKLFNSGNSIPKNLIELNLSKNLINDTYIYNDNNNDSNDSNNSNNSNNVKILNLSNNQFKTDLSWLGQHGFINVQKLNISSNRIRSLNGLPSGSMIKRIDLSDNCIRGPIDFEELMEEVGEYGWHAIEHLDLSNNEITEVYNLDRLRSLRSINLNGNPLVSVIFHQDMNSGEGESESESETTSTCMSKVEILKIRSDRLKIVGKSRTQQFLPLPRLKELEIRCYKRFPEMKFLPTGMVKLSILGGDVEDLISLSKIPGSLQKLEIVGIGRMRELPRDPRMEIRLMSIQELNLSYNDLSSWENLIQFLPYSHLKILKLDGNKRLLNVEKGYSIWAIPTLVTGLGALESEKRVEEWKSGGKVGDVFGKRKHGWILFLDILSHWLVRAKVFSHNGYSFSRI</sequence>
<evidence type="ECO:0000256" key="2">
    <source>
        <dbReference type="ARBA" id="ARBA00022737"/>
    </source>
</evidence>
<evidence type="ECO:0008006" key="6">
    <source>
        <dbReference type="Google" id="ProtNLM"/>
    </source>
</evidence>
<organism evidence="4 5">
    <name type="scientific">Arxiozyma heterogenica</name>
    <dbReference type="NCBI Taxonomy" id="278026"/>
    <lineage>
        <taxon>Eukaryota</taxon>
        <taxon>Fungi</taxon>
        <taxon>Dikarya</taxon>
        <taxon>Ascomycota</taxon>
        <taxon>Saccharomycotina</taxon>
        <taxon>Saccharomycetes</taxon>
        <taxon>Saccharomycetales</taxon>
        <taxon>Saccharomycetaceae</taxon>
        <taxon>Arxiozyma</taxon>
    </lineage>
</organism>
<dbReference type="Gene3D" id="3.80.10.10">
    <property type="entry name" value="Ribonuclease Inhibitor"/>
    <property type="match status" value="2"/>
</dbReference>
<evidence type="ECO:0000313" key="4">
    <source>
        <dbReference type="EMBL" id="KAK5781986.1"/>
    </source>
</evidence>
<dbReference type="InterPro" id="IPR001611">
    <property type="entry name" value="Leu-rich_rpt"/>
</dbReference>
<proteinExistence type="predicted"/>
<name>A0AAN7W5Z2_9SACH</name>
<feature type="region of interest" description="Disordered" evidence="3">
    <location>
        <begin position="244"/>
        <end position="304"/>
    </location>
</feature>
<keyword evidence="5" id="KW-1185">Reference proteome</keyword>
<keyword evidence="1" id="KW-0433">Leucine-rich repeat</keyword>
<dbReference type="EMBL" id="JAWIZZ010000022">
    <property type="protein sequence ID" value="KAK5781986.1"/>
    <property type="molecule type" value="Genomic_DNA"/>
</dbReference>
<feature type="region of interest" description="Disordered" evidence="3">
    <location>
        <begin position="369"/>
        <end position="454"/>
    </location>
</feature>
<dbReference type="InterPro" id="IPR032675">
    <property type="entry name" value="LRR_dom_sf"/>
</dbReference>
<feature type="compositionally biased region" description="Acidic residues" evidence="3">
    <location>
        <begin position="293"/>
        <end position="304"/>
    </location>
</feature>
<feature type="compositionally biased region" description="Polar residues" evidence="3">
    <location>
        <begin position="159"/>
        <end position="172"/>
    </location>
</feature>
<feature type="region of interest" description="Disordered" evidence="3">
    <location>
        <begin position="153"/>
        <end position="196"/>
    </location>
</feature>
<evidence type="ECO:0000313" key="5">
    <source>
        <dbReference type="Proteomes" id="UP001306508"/>
    </source>
</evidence>
<feature type="region of interest" description="Disordered" evidence="3">
    <location>
        <begin position="71"/>
        <end position="108"/>
    </location>
</feature>
<dbReference type="Proteomes" id="UP001306508">
    <property type="component" value="Unassembled WGS sequence"/>
</dbReference>
<feature type="compositionally biased region" description="Polar residues" evidence="3">
    <location>
        <begin position="97"/>
        <end position="108"/>
    </location>
</feature>
<comment type="caution">
    <text evidence="4">The sequence shown here is derived from an EMBL/GenBank/DDBJ whole genome shotgun (WGS) entry which is preliminary data.</text>
</comment>
<evidence type="ECO:0000256" key="1">
    <source>
        <dbReference type="ARBA" id="ARBA00022614"/>
    </source>
</evidence>
<dbReference type="PROSITE" id="PS51450">
    <property type="entry name" value="LRR"/>
    <property type="match status" value="3"/>
</dbReference>
<feature type="compositionally biased region" description="Low complexity" evidence="3">
    <location>
        <begin position="249"/>
        <end position="292"/>
    </location>
</feature>
<evidence type="ECO:0000256" key="3">
    <source>
        <dbReference type="SAM" id="MobiDB-lite"/>
    </source>
</evidence>
<dbReference type="AlphaFoldDB" id="A0AAN7W5Z2"/>
<feature type="compositionally biased region" description="Low complexity" evidence="3">
    <location>
        <begin position="404"/>
        <end position="419"/>
    </location>
</feature>
<dbReference type="PANTHER" id="PTHR47566:SF1">
    <property type="entry name" value="PROTEIN NUD1"/>
    <property type="match status" value="1"/>
</dbReference>
<gene>
    <name evidence="4" type="ORF">RI543_000472</name>
</gene>